<dbReference type="OrthoDB" id="409124at2759"/>
<evidence type="ECO:0000259" key="11">
    <source>
        <dbReference type="PROSITE" id="PS50203"/>
    </source>
</evidence>
<dbReference type="EMBL" id="CAMXCT020000094">
    <property type="protein sequence ID" value="CAL1127102.1"/>
    <property type="molecule type" value="Genomic_DNA"/>
</dbReference>
<dbReference type="PANTHER" id="PTHR10183:SF379">
    <property type="entry name" value="CALPAIN-5"/>
    <property type="match status" value="1"/>
</dbReference>
<keyword evidence="6" id="KW-0106">Calcium</keyword>
<evidence type="ECO:0000256" key="6">
    <source>
        <dbReference type="ARBA" id="ARBA00022837"/>
    </source>
</evidence>
<dbReference type="InterPro" id="IPR002048">
    <property type="entry name" value="EF_hand_dom"/>
</dbReference>
<feature type="domain" description="SH3" evidence="10">
    <location>
        <begin position="626"/>
        <end position="687"/>
    </location>
</feature>
<dbReference type="SMART" id="SM00326">
    <property type="entry name" value="SH3"/>
    <property type="match status" value="1"/>
</dbReference>
<dbReference type="Proteomes" id="UP001152797">
    <property type="component" value="Unassembled WGS sequence"/>
</dbReference>
<dbReference type="EMBL" id="CAMXCT010000094">
    <property type="protein sequence ID" value="CAI3973727.1"/>
    <property type="molecule type" value="Genomic_DNA"/>
</dbReference>
<dbReference type="SUPFAM" id="SSF50044">
    <property type="entry name" value="SH3-domain"/>
    <property type="match status" value="1"/>
</dbReference>
<dbReference type="PROSITE" id="PS50222">
    <property type="entry name" value="EF_HAND_2"/>
    <property type="match status" value="2"/>
</dbReference>
<evidence type="ECO:0000256" key="2">
    <source>
        <dbReference type="ARBA" id="ARBA00022443"/>
    </source>
</evidence>
<proteinExistence type="inferred from homology"/>
<keyword evidence="2 7" id="KW-0728">SH3 domain</keyword>
<feature type="domain" description="EF-hand" evidence="12">
    <location>
        <begin position="390"/>
        <end position="425"/>
    </location>
</feature>
<dbReference type="EMBL" id="CAMXCT030000094">
    <property type="protein sequence ID" value="CAL4761039.1"/>
    <property type="molecule type" value="Genomic_DNA"/>
</dbReference>
<dbReference type="Gene3D" id="3.90.70.10">
    <property type="entry name" value="Cysteine proteinases"/>
    <property type="match status" value="1"/>
</dbReference>
<keyword evidence="5" id="KW-0788">Thiol protease</keyword>
<evidence type="ECO:0000256" key="7">
    <source>
        <dbReference type="PROSITE-ProRule" id="PRU00192"/>
    </source>
</evidence>
<feature type="domain" description="EF-hand" evidence="12">
    <location>
        <begin position="429"/>
        <end position="464"/>
    </location>
</feature>
<feature type="compositionally biased region" description="Basic and acidic residues" evidence="9">
    <location>
        <begin position="512"/>
        <end position="529"/>
    </location>
</feature>
<evidence type="ECO:0000256" key="3">
    <source>
        <dbReference type="ARBA" id="ARBA00022670"/>
    </source>
</evidence>
<dbReference type="PROSITE" id="PS50002">
    <property type="entry name" value="SH3"/>
    <property type="match status" value="1"/>
</dbReference>
<evidence type="ECO:0000256" key="9">
    <source>
        <dbReference type="SAM" id="MobiDB-lite"/>
    </source>
</evidence>
<comment type="similarity">
    <text evidence="1">Belongs to the peptidase C2 family.</text>
</comment>
<dbReference type="Gene3D" id="2.30.30.40">
    <property type="entry name" value="SH3 Domains"/>
    <property type="match status" value="1"/>
</dbReference>
<evidence type="ECO:0000313" key="13">
    <source>
        <dbReference type="EMBL" id="CAI3973727.1"/>
    </source>
</evidence>
<dbReference type="InterPro" id="IPR001300">
    <property type="entry name" value="Peptidase_C2_calpain_cat"/>
</dbReference>
<dbReference type="GO" id="GO:0005509">
    <property type="term" value="F:calcium ion binding"/>
    <property type="evidence" value="ECO:0007669"/>
    <property type="project" value="InterPro"/>
</dbReference>
<dbReference type="CDD" id="cd00174">
    <property type="entry name" value="SH3"/>
    <property type="match status" value="1"/>
</dbReference>
<evidence type="ECO:0000313" key="14">
    <source>
        <dbReference type="EMBL" id="CAL4761039.1"/>
    </source>
</evidence>
<dbReference type="CDD" id="cd00051">
    <property type="entry name" value="EFh"/>
    <property type="match status" value="1"/>
</dbReference>
<dbReference type="SMART" id="SM00054">
    <property type="entry name" value="EFh"/>
    <property type="match status" value="2"/>
</dbReference>
<dbReference type="AlphaFoldDB" id="A0A9P1BHW3"/>
<gene>
    <name evidence="13" type="ORF">C1SCF055_LOCUS2194</name>
</gene>
<dbReference type="InterPro" id="IPR036028">
    <property type="entry name" value="SH3-like_dom_sf"/>
</dbReference>
<name>A0A9P1BHW3_9DINO</name>
<dbReference type="InterPro" id="IPR011992">
    <property type="entry name" value="EF-hand-dom_pair"/>
</dbReference>
<dbReference type="Pfam" id="PF00018">
    <property type="entry name" value="SH3_1"/>
    <property type="match status" value="1"/>
</dbReference>
<keyword evidence="3 14" id="KW-0645">Protease</keyword>
<feature type="domain" description="Calpain catalytic" evidence="11">
    <location>
        <begin position="522"/>
        <end position="599"/>
    </location>
</feature>
<evidence type="ECO:0000259" key="12">
    <source>
        <dbReference type="PROSITE" id="PS50222"/>
    </source>
</evidence>
<reference evidence="13" key="1">
    <citation type="submission" date="2022-10" db="EMBL/GenBank/DDBJ databases">
        <authorList>
            <person name="Chen Y."/>
            <person name="Dougan E. K."/>
            <person name="Chan C."/>
            <person name="Rhodes N."/>
            <person name="Thang M."/>
        </authorList>
    </citation>
    <scope>NUCLEOTIDE SEQUENCE</scope>
</reference>
<comment type="caution">
    <text evidence="13">The sequence shown here is derived from an EMBL/GenBank/DDBJ whole genome shotgun (WGS) entry which is preliminary data.</text>
</comment>
<dbReference type="InterPro" id="IPR022684">
    <property type="entry name" value="Calpain_cysteine_protease"/>
</dbReference>
<keyword evidence="15" id="KW-1185">Reference proteome</keyword>
<comment type="caution">
    <text evidence="8">Lacks conserved residue(s) required for the propagation of feature annotation.</text>
</comment>
<dbReference type="PROSITE" id="PS50203">
    <property type="entry name" value="CALPAIN_CAT"/>
    <property type="match status" value="1"/>
</dbReference>
<reference evidence="14 15" key="2">
    <citation type="submission" date="2024-05" db="EMBL/GenBank/DDBJ databases">
        <authorList>
            <person name="Chen Y."/>
            <person name="Shah S."/>
            <person name="Dougan E. K."/>
            <person name="Thang M."/>
            <person name="Chan C."/>
        </authorList>
    </citation>
    <scope>NUCLEOTIDE SEQUENCE [LARGE SCALE GENOMIC DNA]</scope>
</reference>
<evidence type="ECO:0000256" key="1">
    <source>
        <dbReference type="ARBA" id="ARBA00007623"/>
    </source>
</evidence>
<accession>A0A9P1BHW3</accession>
<keyword evidence="4" id="KW-0378">Hydrolase</keyword>
<evidence type="ECO:0000259" key="10">
    <source>
        <dbReference type="PROSITE" id="PS50002"/>
    </source>
</evidence>
<dbReference type="Pfam" id="PF13499">
    <property type="entry name" value="EF-hand_7"/>
    <property type="match status" value="1"/>
</dbReference>
<dbReference type="SUPFAM" id="SSF54001">
    <property type="entry name" value="Cysteine proteinases"/>
    <property type="match status" value="1"/>
</dbReference>
<dbReference type="Pfam" id="PF00648">
    <property type="entry name" value="Peptidase_C2"/>
    <property type="match status" value="1"/>
</dbReference>
<dbReference type="GO" id="GO:0005737">
    <property type="term" value="C:cytoplasm"/>
    <property type="evidence" value="ECO:0007669"/>
    <property type="project" value="TreeGrafter"/>
</dbReference>
<dbReference type="InterPro" id="IPR018247">
    <property type="entry name" value="EF_Hand_1_Ca_BS"/>
</dbReference>
<dbReference type="InterPro" id="IPR001452">
    <property type="entry name" value="SH3_domain"/>
</dbReference>
<feature type="region of interest" description="Disordered" evidence="9">
    <location>
        <begin position="492"/>
        <end position="529"/>
    </location>
</feature>
<dbReference type="GO" id="GO:0006508">
    <property type="term" value="P:proteolysis"/>
    <property type="evidence" value="ECO:0007669"/>
    <property type="project" value="UniProtKB-KW"/>
</dbReference>
<evidence type="ECO:0000256" key="8">
    <source>
        <dbReference type="PROSITE-ProRule" id="PRU00239"/>
    </source>
</evidence>
<dbReference type="InterPro" id="IPR038765">
    <property type="entry name" value="Papain-like_cys_pep_sf"/>
</dbReference>
<dbReference type="SUPFAM" id="SSF47473">
    <property type="entry name" value="EF-hand"/>
    <property type="match status" value="1"/>
</dbReference>
<protein>
    <submittedName>
        <fullName evidence="14">Calpain-type cysteine protease DEK1</fullName>
    </submittedName>
</protein>
<dbReference type="Gene3D" id="1.10.238.10">
    <property type="entry name" value="EF-hand"/>
    <property type="match status" value="1"/>
</dbReference>
<sequence length="921" mass="103557">MPELPDDHVDSIKAGTLVYWMDQDEDVPRGAIGEVHDMDGNDCVVEFPKRKIHVPVSKLNVSDFQKGTFIHLTDDGLAGDTMGQVKGTTGENGKLLIEIEGEEKEVKPKYLFKCDCQIGMFVMWKKSDDDIPAGHVGQVLDDLNEKGKVKIKFPNGCWRFRPKDLVKSHVQPGSYVQWTNSDDDVGEGEIGEATGDISDSGKLEVAFSKGTWNFWAESLILYELQLGAFVRWQKIDEDVKKGDLGQVVGIKVSEGRLRVQFPKGQWKFKANDLSLCRIQPGNLVLWTQSDEDIPRGDIGEVIRLDDRKLSIQWPKGHWSMKINEIQKCRFQKGDRVQWTKSDDDIPESSIGIVMGIRYGEDSGDRLYVNWPKGRWSMKPIALQALNFDADGSNQLKLAFKRFDANGDGKLSEEEFLHVLGKLGGSGGGLAPEECKQLFQALDQDENGKLTVSEFIDYVFSDASGGAKMVLADGFGLDAFLGFAGQEEERHYHADEADEDDMGKMKGPPPMDRPPKASKSEAAKDIDGDTEVSKAEWATAMLTVGVPRAAAVASFDAVTEEWKGPWSDGSKEWTAETREKLGAEKVDDGTFWMAAEDFVQLSRDVRYNITFGPTWQCVAQYGNFGKAASFTAIAKNNYRACDNGEVSFKRGDKLEVTMNHGGSWLKGVHQPTGKKGYFRKKDVDMKCADTFKYELSVSNITDYDQIIIALFRQNIEKMRKWYARKQDGKHYKDTEYSDAYLYVYGSNDKRLVKLHVDEPHDWHYLKPSLGPFKIYVSCKATDCQRFALYAFAPRGELRLKQLECDRRSWMTEVGARSTVDNMREALYTQTTDTVNEYMHLGYQLLNDYPQAAHVAQSVMDVASTVGEYLDVEDASDRVMDFVNSDRVQNVADQVQDLIQSDAARELTDQVGNLVNRASSWLG</sequence>
<evidence type="ECO:0000313" key="15">
    <source>
        <dbReference type="Proteomes" id="UP001152797"/>
    </source>
</evidence>
<dbReference type="GO" id="GO:0004198">
    <property type="term" value="F:calcium-dependent cysteine-type endopeptidase activity"/>
    <property type="evidence" value="ECO:0007669"/>
    <property type="project" value="InterPro"/>
</dbReference>
<dbReference type="PROSITE" id="PS00018">
    <property type="entry name" value="EF_HAND_1"/>
    <property type="match status" value="2"/>
</dbReference>
<evidence type="ECO:0000256" key="5">
    <source>
        <dbReference type="ARBA" id="ARBA00022807"/>
    </source>
</evidence>
<dbReference type="PANTHER" id="PTHR10183">
    <property type="entry name" value="CALPAIN"/>
    <property type="match status" value="1"/>
</dbReference>
<evidence type="ECO:0000256" key="4">
    <source>
        <dbReference type="ARBA" id="ARBA00022801"/>
    </source>
</evidence>
<organism evidence="13">
    <name type="scientific">Cladocopium goreaui</name>
    <dbReference type="NCBI Taxonomy" id="2562237"/>
    <lineage>
        <taxon>Eukaryota</taxon>
        <taxon>Sar</taxon>
        <taxon>Alveolata</taxon>
        <taxon>Dinophyceae</taxon>
        <taxon>Suessiales</taxon>
        <taxon>Symbiodiniaceae</taxon>
        <taxon>Cladocopium</taxon>
    </lineage>
</organism>